<name>A0AAU8K8G4_9ACTN</name>
<dbReference type="InterPro" id="IPR027383">
    <property type="entry name" value="Znf_put"/>
</dbReference>
<evidence type="ECO:0000256" key="4">
    <source>
        <dbReference type="SAM" id="Phobius"/>
    </source>
</evidence>
<dbReference type="Gene3D" id="1.10.10.1320">
    <property type="entry name" value="Anti-sigma factor, zinc-finger domain"/>
    <property type="match status" value="1"/>
</dbReference>
<keyword evidence="2" id="KW-0804">Transcription</keyword>
<gene>
    <name evidence="6" type="ORF">ABWK59_36345</name>
</gene>
<proteinExistence type="predicted"/>
<keyword evidence="4" id="KW-1133">Transmembrane helix</keyword>
<dbReference type="InterPro" id="IPR041916">
    <property type="entry name" value="Anti_sigma_zinc_sf"/>
</dbReference>
<keyword evidence="4" id="KW-0472">Membrane</keyword>
<geneLocation type="plasmid" evidence="6">
    <name>punmamed1</name>
</geneLocation>
<keyword evidence="6" id="KW-0614">Plasmid</keyword>
<dbReference type="KEGG" id="kcm:ABWK59_36345"/>
<evidence type="ECO:0000256" key="2">
    <source>
        <dbReference type="ARBA" id="ARBA00023163"/>
    </source>
</evidence>
<feature type="transmembrane region" description="Helical" evidence="4">
    <location>
        <begin position="134"/>
        <end position="155"/>
    </location>
</feature>
<keyword evidence="4" id="KW-0812">Transmembrane</keyword>
<feature type="compositionally biased region" description="Basic residues" evidence="3">
    <location>
        <begin position="123"/>
        <end position="132"/>
    </location>
</feature>
<sequence>MTNDRETTRTSETIRLSLGAYILGALSPEEDEQVTAHLAECAECRAEHAKLAGLPALLASVSEAEVAGEAPPAPREDLAEQLVERARQSGTTHRRPEVDPLPSVSQPPEESLLDGMLKEAATRRRTKRRTTRRLQAAAAAAGLLLVGAAIGGTWWGTGGSAESQGTRTTATSQAPVLNLSASDPTTGVSASVAVLPAAWGSALKISAKGLPIGTTCTLQVVSGEGTKVIGATWLAGQNPADTVTVPGAVSVPPSAIGHLNIVAGNGQNLLTIPG</sequence>
<feature type="region of interest" description="Disordered" evidence="3">
    <location>
        <begin position="85"/>
        <end position="132"/>
    </location>
</feature>
<dbReference type="RefSeq" id="WP_354645342.1">
    <property type="nucleotide sequence ID" value="NZ_CP159873.1"/>
</dbReference>
<evidence type="ECO:0000313" key="6">
    <source>
        <dbReference type="EMBL" id="XCM84407.1"/>
    </source>
</evidence>
<evidence type="ECO:0000256" key="3">
    <source>
        <dbReference type="SAM" id="MobiDB-lite"/>
    </source>
</evidence>
<reference evidence="6" key="1">
    <citation type="submission" date="2024-06" db="EMBL/GenBank/DDBJ databases">
        <title>The genome sequences of Kitasatospora sp. strain HUAS MG31.</title>
        <authorList>
            <person name="Mo P."/>
        </authorList>
    </citation>
    <scope>NUCLEOTIDE SEQUENCE</scope>
    <source>
        <strain evidence="6">HUAS MG31</strain>
        <plasmid evidence="6">punmamed1</plasmid>
    </source>
</reference>
<evidence type="ECO:0000256" key="1">
    <source>
        <dbReference type="ARBA" id="ARBA00023015"/>
    </source>
</evidence>
<dbReference type="AlphaFoldDB" id="A0AAU8K8G4"/>
<dbReference type="Pfam" id="PF13490">
    <property type="entry name" value="zf-HC2"/>
    <property type="match status" value="1"/>
</dbReference>
<protein>
    <submittedName>
        <fullName evidence="6">Anti-sigma factor</fullName>
    </submittedName>
</protein>
<organism evidence="6">
    <name type="scientific">Kitasatospora camelliae</name>
    <dbReference type="NCBI Taxonomy" id="3156397"/>
    <lineage>
        <taxon>Bacteria</taxon>
        <taxon>Bacillati</taxon>
        <taxon>Actinomycetota</taxon>
        <taxon>Actinomycetes</taxon>
        <taxon>Kitasatosporales</taxon>
        <taxon>Streptomycetaceae</taxon>
        <taxon>Kitasatospora</taxon>
    </lineage>
</organism>
<keyword evidence="1" id="KW-0805">Transcription regulation</keyword>
<evidence type="ECO:0000259" key="5">
    <source>
        <dbReference type="Pfam" id="PF13490"/>
    </source>
</evidence>
<feature type="domain" description="Putative zinc-finger" evidence="5">
    <location>
        <begin position="14"/>
        <end position="45"/>
    </location>
</feature>
<accession>A0AAU8K8G4</accession>
<dbReference type="EMBL" id="CP159873">
    <property type="protein sequence ID" value="XCM84407.1"/>
    <property type="molecule type" value="Genomic_DNA"/>
</dbReference>